<reference evidence="2" key="2">
    <citation type="submission" date="2021-04" db="EMBL/GenBank/DDBJ databases">
        <authorList>
            <person name="Gilroy R."/>
        </authorList>
    </citation>
    <scope>NUCLEOTIDE SEQUENCE</scope>
    <source>
        <strain evidence="2">ChiBcolR8-3208</strain>
    </source>
</reference>
<accession>A0A9D2LW83</accession>
<evidence type="ECO:0000313" key="2">
    <source>
        <dbReference type="EMBL" id="HJB36870.1"/>
    </source>
</evidence>
<dbReference type="Gene3D" id="1.10.260.40">
    <property type="entry name" value="lambda repressor-like DNA-binding domains"/>
    <property type="match status" value="1"/>
</dbReference>
<sequence length="84" mass="9481">MKRILDTEQLNIIGPRIKEARVRAGLSQKQLSEKLELMAVYTCRGSVSRIENGRRAVTDIEIDAISKVLGVSLNYLFGREEHVP</sequence>
<dbReference type="Pfam" id="PF01381">
    <property type="entry name" value="HTH_3"/>
    <property type="match status" value="1"/>
</dbReference>
<organism evidence="2 3">
    <name type="scientific">Candidatus Acutalibacter ornithocaccae</name>
    <dbReference type="NCBI Taxonomy" id="2838416"/>
    <lineage>
        <taxon>Bacteria</taxon>
        <taxon>Bacillati</taxon>
        <taxon>Bacillota</taxon>
        <taxon>Clostridia</taxon>
        <taxon>Eubacteriales</taxon>
        <taxon>Acutalibacteraceae</taxon>
        <taxon>Acutalibacter</taxon>
    </lineage>
</organism>
<dbReference type="CDD" id="cd00093">
    <property type="entry name" value="HTH_XRE"/>
    <property type="match status" value="1"/>
</dbReference>
<gene>
    <name evidence="2" type="ORF">H9942_02230</name>
</gene>
<dbReference type="Proteomes" id="UP000824214">
    <property type="component" value="Unassembled WGS sequence"/>
</dbReference>
<comment type="caution">
    <text evidence="2">The sequence shown here is derived from an EMBL/GenBank/DDBJ whole genome shotgun (WGS) entry which is preliminary data.</text>
</comment>
<name>A0A9D2LW83_9FIRM</name>
<protein>
    <submittedName>
        <fullName evidence="2">Helix-turn-helix domain-containing protein</fullName>
    </submittedName>
</protein>
<dbReference type="EMBL" id="DWXZ01000037">
    <property type="protein sequence ID" value="HJB36870.1"/>
    <property type="molecule type" value="Genomic_DNA"/>
</dbReference>
<proteinExistence type="predicted"/>
<dbReference type="AlphaFoldDB" id="A0A9D2LW83"/>
<dbReference type="PROSITE" id="PS50943">
    <property type="entry name" value="HTH_CROC1"/>
    <property type="match status" value="1"/>
</dbReference>
<evidence type="ECO:0000259" key="1">
    <source>
        <dbReference type="PROSITE" id="PS50943"/>
    </source>
</evidence>
<dbReference type="InterPro" id="IPR010982">
    <property type="entry name" value="Lambda_DNA-bd_dom_sf"/>
</dbReference>
<dbReference type="GO" id="GO:0003677">
    <property type="term" value="F:DNA binding"/>
    <property type="evidence" value="ECO:0007669"/>
    <property type="project" value="InterPro"/>
</dbReference>
<reference evidence="2" key="1">
    <citation type="journal article" date="2021" name="PeerJ">
        <title>Extensive microbial diversity within the chicken gut microbiome revealed by metagenomics and culture.</title>
        <authorList>
            <person name="Gilroy R."/>
            <person name="Ravi A."/>
            <person name="Getino M."/>
            <person name="Pursley I."/>
            <person name="Horton D.L."/>
            <person name="Alikhan N.F."/>
            <person name="Baker D."/>
            <person name="Gharbi K."/>
            <person name="Hall N."/>
            <person name="Watson M."/>
            <person name="Adriaenssens E.M."/>
            <person name="Foster-Nyarko E."/>
            <person name="Jarju S."/>
            <person name="Secka A."/>
            <person name="Antonio M."/>
            <person name="Oren A."/>
            <person name="Chaudhuri R.R."/>
            <person name="La Ragione R."/>
            <person name="Hildebrand F."/>
            <person name="Pallen M.J."/>
        </authorList>
    </citation>
    <scope>NUCLEOTIDE SEQUENCE</scope>
    <source>
        <strain evidence="2">ChiBcolR8-3208</strain>
    </source>
</reference>
<dbReference type="SMART" id="SM00530">
    <property type="entry name" value="HTH_XRE"/>
    <property type="match status" value="1"/>
</dbReference>
<dbReference type="InterPro" id="IPR001387">
    <property type="entry name" value="Cro/C1-type_HTH"/>
</dbReference>
<dbReference type="SUPFAM" id="SSF47413">
    <property type="entry name" value="lambda repressor-like DNA-binding domains"/>
    <property type="match status" value="1"/>
</dbReference>
<feature type="domain" description="HTH cro/C1-type" evidence="1">
    <location>
        <begin position="17"/>
        <end position="76"/>
    </location>
</feature>
<evidence type="ECO:0000313" key="3">
    <source>
        <dbReference type="Proteomes" id="UP000824214"/>
    </source>
</evidence>